<proteinExistence type="predicted"/>
<organism evidence="1 2">
    <name type="scientific">Cardamine amara subsp. amara</name>
    <dbReference type="NCBI Taxonomy" id="228776"/>
    <lineage>
        <taxon>Eukaryota</taxon>
        <taxon>Viridiplantae</taxon>
        <taxon>Streptophyta</taxon>
        <taxon>Embryophyta</taxon>
        <taxon>Tracheophyta</taxon>
        <taxon>Spermatophyta</taxon>
        <taxon>Magnoliopsida</taxon>
        <taxon>eudicotyledons</taxon>
        <taxon>Gunneridae</taxon>
        <taxon>Pentapetalae</taxon>
        <taxon>rosids</taxon>
        <taxon>malvids</taxon>
        <taxon>Brassicales</taxon>
        <taxon>Brassicaceae</taxon>
        <taxon>Cardamineae</taxon>
        <taxon>Cardamine</taxon>
    </lineage>
</organism>
<comment type="caution">
    <text evidence="1">The sequence shown here is derived from an EMBL/GenBank/DDBJ whole genome shotgun (WGS) entry which is preliminary data.</text>
</comment>
<dbReference type="AlphaFoldDB" id="A0ABD1C1S6"/>
<dbReference type="Proteomes" id="UP001558713">
    <property type="component" value="Unassembled WGS sequence"/>
</dbReference>
<reference evidence="1 2" key="1">
    <citation type="submission" date="2024-04" db="EMBL/GenBank/DDBJ databases">
        <title>Genome assembly C_amara_ONT_v2.</title>
        <authorList>
            <person name="Yant L."/>
            <person name="Moore C."/>
            <person name="Slenker M."/>
        </authorList>
    </citation>
    <scope>NUCLEOTIDE SEQUENCE [LARGE SCALE GENOMIC DNA]</scope>
    <source>
        <tissue evidence="1">Leaf</tissue>
    </source>
</reference>
<keyword evidence="2" id="KW-1185">Reference proteome</keyword>
<dbReference type="EMBL" id="JBANAX010000075">
    <property type="protein sequence ID" value="KAL1223370.1"/>
    <property type="molecule type" value="Genomic_DNA"/>
</dbReference>
<name>A0ABD1C1S6_CARAN</name>
<gene>
    <name evidence="1" type="ORF">V5N11_020259</name>
</gene>
<dbReference type="PANTHER" id="PTHR47123">
    <property type="entry name" value="F-BOX PROTEIN SKIP23"/>
    <property type="match status" value="1"/>
</dbReference>
<sequence>MTDWSHLPTDLVELIVGCLETSFEIIHFRSDCTWPSIVPPLDNFCCLGFKTPNIPYTFNDERRHAKFDYCKLEKIPIFILRFKTPFCSDDFLAEISKRKAE</sequence>
<protein>
    <submittedName>
        <fullName evidence="1">F-box protein</fullName>
    </submittedName>
</protein>
<dbReference type="InterPro" id="IPR051304">
    <property type="entry name" value="SCF_F-box_domain"/>
</dbReference>
<evidence type="ECO:0000313" key="1">
    <source>
        <dbReference type="EMBL" id="KAL1223370.1"/>
    </source>
</evidence>
<dbReference type="PANTHER" id="PTHR47123:SF8">
    <property type="entry name" value="DUF295 DOMAIN-CONTAINING PROTEIN"/>
    <property type="match status" value="1"/>
</dbReference>
<accession>A0ABD1C1S6</accession>
<evidence type="ECO:0000313" key="2">
    <source>
        <dbReference type="Proteomes" id="UP001558713"/>
    </source>
</evidence>